<evidence type="ECO:0000313" key="7">
    <source>
        <dbReference type="EMBL" id="GMI19262.1"/>
    </source>
</evidence>
<dbReference type="SUPFAM" id="SSF56112">
    <property type="entry name" value="Protein kinase-like (PK-like)"/>
    <property type="match status" value="1"/>
</dbReference>
<reference evidence="7 8" key="1">
    <citation type="journal article" date="2023" name="Commun. Biol.">
        <title>Genome analysis of Parmales, the sister group of diatoms, reveals the evolutionary specialization of diatoms from phago-mixotrophs to photoautotrophs.</title>
        <authorList>
            <person name="Ban H."/>
            <person name="Sato S."/>
            <person name="Yoshikawa S."/>
            <person name="Yamada K."/>
            <person name="Nakamura Y."/>
            <person name="Ichinomiya M."/>
            <person name="Sato N."/>
            <person name="Blanc-Mathieu R."/>
            <person name="Endo H."/>
            <person name="Kuwata A."/>
            <person name="Ogata H."/>
        </authorList>
    </citation>
    <scope>NUCLEOTIDE SEQUENCE [LARGE SCALE GENOMIC DNA]</scope>
</reference>
<feature type="domain" description="Protein kinase" evidence="6">
    <location>
        <begin position="225"/>
        <end position="472"/>
    </location>
</feature>
<dbReference type="InterPro" id="IPR001245">
    <property type="entry name" value="Ser-Thr/Tyr_kinase_cat_dom"/>
</dbReference>
<evidence type="ECO:0000256" key="4">
    <source>
        <dbReference type="SAM" id="MobiDB-lite"/>
    </source>
</evidence>
<evidence type="ECO:0000256" key="5">
    <source>
        <dbReference type="SAM" id="Phobius"/>
    </source>
</evidence>
<protein>
    <recommendedName>
        <fullName evidence="6">Protein kinase domain-containing protein</fullName>
    </recommendedName>
</protein>
<evidence type="ECO:0000313" key="8">
    <source>
        <dbReference type="Proteomes" id="UP001165060"/>
    </source>
</evidence>
<evidence type="ECO:0000256" key="2">
    <source>
        <dbReference type="ARBA" id="ARBA00022840"/>
    </source>
</evidence>
<keyword evidence="8" id="KW-1185">Reference proteome</keyword>
<dbReference type="PROSITE" id="PS50011">
    <property type="entry name" value="PROTEIN_KINASE_DOM"/>
    <property type="match status" value="1"/>
</dbReference>
<dbReference type="PROSITE" id="PS00107">
    <property type="entry name" value="PROTEIN_KINASE_ATP"/>
    <property type="match status" value="1"/>
</dbReference>
<feature type="transmembrane region" description="Helical" evidence="5">
    <location>
        <begin position="118"/>
        <end position="137"/>
    </location>
</feature>
<dbReference type="EMBL" id="BRYB01005003">
    <property type="protein sequence ID" value="GMI19262.1"/>
    <property type="molecule type" value="Genomic_DNA"/>
</dbReference>
<dbReference type="Pfam" id="PF07714">
    <property type="entry name" value="PK_Tyr_Ser-Thr"/>
    <property type="match status" value="1"/>
</dbReference>
<dbReference type="Proteomes" id="UP001165060">
    <property type="component" value="Unassembled WGS sequence"/>
</dbReference>
<keyword evidence="5" id="KW-0472">Membrane</keyword>
<evidence type="ECO:0000256" key="1">
    <source>
        <dbReference type="ARBA" id="ARBA00022741"/>
    </source>
</evidence>
<dbReference type="InterPro" id="IPR051681">
    <property type="entry name" value="Ser/Thr_Kinases-Pseudokinases"/>
</dbReference>
<comment type="caution">
    <text evidence="7">The sequence shown here is derived from an EMBL/GenBank/DDBJ whole genome shotgun (WGS) entry which is preliminary data.</text>
</comment>
<dbReference type="PANTHER" id="PTHR44329:SF298">
    <property type="entry name" value="MIXED LINEAGE KINASE DOMAIN-LIKE PROTEIN"/>
    <property type="match status" value="1"/>
</dbReference>
<accession>A0ABQ6M4G9</accession>
<evidence type="ECO:0000259" key="6">
    <source>
        <dbReference type="PROSITE" id="PS50011"/>
    </source>
</evidence>
<keyword evidence="5" id="KW-1133">Transmembrane helix</keyword>
<dbReference type="Gene3D" id="1.10.510.10">
    <property type="entry name" value="Transferase(Phosphotransferase) domain 1"/>
    <property type="match status" value="1"/>
</dbReference>
<feature type="non-terminal residue" evidence="7">
    <location>
        <position position="1"/>
    </location>
</feature>
<dbReference type="InterPro" id="IPR017441">
    <property type="entry name" value="Protein_kinase_ATP_BS"/>
</dbReference>
<keyword evidence="5" id="KW-0812">Transmembrane</keyword>
<proteinExistence type="predicted"/>
<keyword evidence="2 3" id="KW-0067">ATP-binding</keyword>
<organism evidence="7 8">
    <name type="scientific">Tetraparma gracilis</name>
    <dbReference type="NCBI Taxonomy" id="2962635"/>
    <lineage>
        <taxon>Eukaryota</taxon>
        <taxon>Sar</taxon>
        <taxon>Stramenopiles</taxon>
        <taxon>Ochrophyta</taxon>
        <taxon>Bolidophyceae</taxon>
        <taxon>Parmales</taxon>
        <taxon>Triparmaceae</taxon>
        <taxon>Tetraparma</taxon>
    </lineage>
</organism>
<sequence length="472" mass="52878">YEEHIGGSPYTYFVSEGLTDPDSCLLDFNPSVFPRDEYNNKVTAATEGFAVTLTALGVEYPAVPFSHSTDYKGEIEIPANLQAKITLAFTLNNVLIGDGEVVEIVVTPPPDESISTNTYIAIGGVAVLLLLVGAFFYRRHQLRAAAQLKQVELEMAGRDIRFSEQRKEMEQDKQNLEAEKDQLEEEMRRKKHSEEELKVMVEALQSVSKERQDELKEVMVDSKEVTVDRILGKGGFGVVNLATYRGTKVAMKQLLTVTEENVLRFRHECFLMKNLSHPNVVKLVGVCWSEDMFACLLDFVENGSLEDWLRQVIEASYTASLELLAVAADKEALCRRFYLKKKDGDGYDCFSSTSYAVDDENKPASAGRERTDMIFCTVVREAAGTEGKQSEVLVLSIIDPKVSESEAQSILQTVVETPLVDMKRNVENVVASYKPDEGEEQGDVNLTWKGHLWKMALEAAMGVQYLHQHRSC</sequence>
<dbReference type="PANTHER" id="PTHR44329">
    <property type="entry name" value="SERINE/THREONINE-PROTEIN KINASE TNNI3K-RELATED"/>
    <property type="match status" value="1"/>
</dbReference>
<dbReference type="InterPro" id="IPR011009">
    <property type="entry name" value="Kinase-like_dom_sf"/>
</dbReference>
<feature type="binding site" evidence="3">
    <location>
        <position position="252"/>
    </location>
    <ligand>
        <name>ATP</name>
        <dbReference type="ChEBI" id="CHEBI:30616"/>
    </ligand>
</feature>
<keyword evidence="1 3" id="KW-0547">Nucleotide-binding</keyword>
<dbReference type="InterPro" id="IPR000719">
    <property type="entry name" value="Prot_kinase_dom"/>
</dbReference>
<evidence type="ECO:0000256" key="3">
    <source>
        <dbReference type="PROSITE-ProRule" id="PRU10141"/>
    </source>
</evidence>
<gene>
    <name evidence="7" type="ORF">TeGR_g715</name>
</gene>
<name>A0ABQ6M4G9_9STRA</name>
<feature type="region of interest" description="Disordered" evidence="4">
    <location>
        <begin position="165"/>
        <end position="191"/>
    </location>
</feature>